<dbReference type="Pfam" id="PF17415">
    <property type="entry name" value="NigD_C"/>
    <property type="match status" value="1"/>
</dbReference>
<feature type="domain" description="NigD-like C-terminal" evidence="2">
    <location>
        <begin position="104"/>
        <end position="211"/>
    </location>
</feature>
<dbReference type="Pfam" id="PF12667">
    <property type="entry name" value="NigD_N"/>
    <property type="match status" value="1"/>
</dbReference>
<dbReference type="EMBL" id="CYZH01000019">
    <property type="protein sequence ID" value="CUO88763.1"/>
    <property type="molecule type" value="Genomic_DNA"/>
</dbReference>
<gene>
    <name evidence="3" type="ORF">ERS852397_03028</name>
</gene>
<accession>A0A174IN52</accession>
<feature type="domain" description="NigD-like N-terminal OB" evidence="1">
    <location>
        <begin position="35"/>
        <end position="91"/>
    </location>
</feature>
<dbReference type="InterPro" id="IPR038179">
    <property type="entry name" value="NigD-like_N_sf"/>
</dbReference>
<name>A0A174IN52_9BACE</name>
<reference evidence="3 4" key="1">
    <citation type="submission" date="2015-09" db="EMBL/GenBank/DDBJ databases">
        <authorList>
            <consortium name="Pathogen Informatics"/>
        </authorList>
    </citation>
    <scope>NUCLEOTIDE SEQUENCE [LARGE SCALE GENOMIC DNA]</scope>
    <source>
        <strain evidence="3 4">2789STDY5608840</strain>
    </source>
</reference>
<evidence type="ECO:0000313" key="3">
    <source>
        <dbReference type="EMBL" id="CUO88763.1"/>
    </source>
</evidence>
<dbReference type="RefSeq" id="WP_055279551.1">
    <property type="nucleotide sequence ID" value="NZ_CABIXA010000019.1"/>
</dbReference>
<dbReference type="Gene3D" id="2.60.40.2370">
    <property type="entry name" value="NigD-like, C-terminal beta sandwich domain"/>
    <property type="match status" value="1"/>
</dbReference>
<dbReference type="InterPro" id="IPR024299">
    <property type="entry name" value="NigD-like_OB_dom"/>
</dbReference>
<dbReference type="InterPro" id="IPR035376">
    <property type="entry name" value="NigD_C"/>
</dbReference>
<dbReference type="Proteomes" id="UP000095517">
    <property type="component" value="Unassembled WGS sequence"/>
</dbReference>
<dbReference type="AlphaFoldDB" id="A0A174IN52"/>
<protein>
    <submittedName>
        <fullName evidence="3">NigD-like protein</fullName>
    </submittedName>
</protein>
<evidence type="ECO:0000259" key="1">
    <source>
        <dbReference type="Pfam" id="PF12667"/>
    </source>
</evidence>
<proteinExistence type="predicted"/>
<dbReference type="Gene3D" id="2.40.50.500">
    <property type="entry name" value="NigD-like N-terminal OB domain"/>
    <property type="match status" value="1"/>
</dbReference>
<dbReference type="InterPro" id="IPR038143">
    <property type="entry name" value="NigD-like_C_dom_sf"/>
</dbReference>
<evidence type="ECO:0000313" key="4">
    <source>
        <dbReference type="Proteomes" id="UP000095517"/>
    </source>
</evidence>
<dbReference type="STRING" id="338188.ERS852397_03028"/>
<sequence>MKIGKLYMIWLWGLLLLMAACGDDDYYYPSVKMEFVTIEAGDDGRIRTLIPDKGDILPVSQDLTGSTISPNTSRRVMSNYETMEEGAKIYSLQSLLTPTPKPKDDPAFKDKEGKDPVEVVSIWLGRDYLNMVLNLKVSTGKGHTFGIIEDKSELETTRSVDMLLYHDADSDEEYYNRRAYISVPLKQYAESEHPADGIKIKFRYYTYGKEADVIEDYEFEYTPGKTE</sequence>
<dbReference type="PROSITE" id="PS51257">
    <property type="entry name" value="PROKAR_LIPOPROTEIN"/>
    <property type="match status" value="1"/>
</dbReference>
<organism evidence="3 4">
    <name type="scientific">Bacteroides finegoldii</name>
    <dbReference type="NCBI Taxonomy" id="338188"/>
    <lineage>
        <taxon>Bacteria</taxon>
        <taxon>Pseudomonadati</taxon>
        <taxon>Bacteroidota</taxon>
        <taxon>Bacteroidia</taxon>
        <taxon>Bacteroidales</taxon>
        <taxon>Bacteroidaceae</taxon>
        <taxon>Bacteroides</taxon>
    </lineage>
</organism>
<evidence type="ECO:0000259" key="2">
    <source>
        <dbReference type="Pfam" id="PF17415"/>
    </source>
</evidence>